<keyword evidence="5 6" id="KW-0472">Membrane</keyword>
<gene>
    <name evidence="7" type="ORF">MAMT_01384</name>
</gene>
<keyword evidence="3 6" id="KW-0812">Transmembrane</keyword>
<dbReference type="OrthoDB" id="9763003at2"/>
<proteinExistence type="predicted"/>
<keyword evidence="4 6" id="KW-1133">Transmembrane helix</keyword>
<feature type="transmembrane region" description="Helical" evidence="6">
    <location>
        <begin position="246"/>
        <end position="267"/>
    </location>
</feature>
<evidence type="ECO:0000256" key="4">
    <source>
        <dbReference type="ARBA" id="ARBA00022989"/>
    </source>
</evidence>
<sequence length="558" mass="60261">MQLGYALINLAGLAALLLWGVRMVRTGLQRAFGARLRLLMGRALCSRWRSFLAGILITALLQSSTATALMATSFVAKKVVGLVPALAVMLGANVGTTLIVQLFSFPVFAAAPAAIFSGLLLFRSRNTTAHDLGRVFIGLGLILLSLHQMVEFADTYAQSAGLRELLGTVSRQPLLEALCAAAFAWAAHSSAAAILLAASFAAKGVVSLPAAFALTLGANLGAAINPVFEGTTGRDPAFRRLPIGNLFNRLVGVLGGLLLLPEVTAWLEAWEPSPARAVADFHTFLNLSLALLFFPWLSGYGRLLAAWLPERKDKEDLRQPLYLDPAALGTPSVALGSAAREALRLVDLLKIVLEKFREIFLKGDRQNFSSVQRTADAMDKIHRAIRSYLSGLDRDLMNEAERVRLQDILFFSSSLEQAAGFAEKELQGLAAERIHKNLVFPAGEQVELSSIIERILSNLRMASSLFVTPDLETARTLALEKESFRSLEASASAAHFERMRASPGDHDPAGALYVKVVGQLKRINGQVVASAAYPILEREGELLPSRLRSVTDADSPAR</sequence>
<dbReference type="PANTHER" id="PTHR10010:SF46">
    <property type="entry name" value="SODIUM-DEPENDENT PHOSPHATE TRANSPORT PROTEIN 2B"/>
    <property type="match status" value="1"/>
</dbReference>
<evidence type="ECO:0000256" key="5">
    <source>
        <dbReference type="ARBA" id="ARBA00023136"/>
    </source>
</evidence>
<dbReference type="NCBIfam" id="NF037997">
    <property type="entry name" value="Na_Pi_symport"/>
    <property type="match status" value="1"/>
</dbReference>
<accession>A0A5E6MEE4</accession>
<dbReference type="InterPro" id="IPR038078">
    <property type="entry name" value="PhoU-like_sf"/>
</dbReference>
<evidence type="ECO:0008006" key="9">
    <source>
        <dbReference type="Google" id="ProtNLM"/>
    </source>
</evidence>
<evidence type="ECO:0000313" key="8">
    <source>
        <dbReference type="Proteomes" id="UP000334923"/>
    </source>
</evidence>
<evidence type="ECO:0000313" key="7">
    <source>
        <dbReference type="EMBL" id="VVM06726.1"/>
    </source>
</evidence>
<feature type="transmembrane region" description="Helical" evidence="6">
    <location>
        <begin position="206"/>
        <end position="225"/>
    </location>
</feature>
<evidence type="ECO:0000256" key="2">
    <source>
        <dbReference type="ARBA" id="ARBA00022475"/>
    </source>
</evidence>
<keyword evidence="2" id="KW-1003">Cell membrane</keyword>
<dbReference type="EMBL" id="CABFVA020000073">
    <property type="protein sequence ID" value="VVM06726.1"/>
    <property type="molecule type" value="Genomic_DNA"/>
</dbReference>
<name>A0A5E6MEE4_9BACT</name>
<dbReference type="GO" id="GO:0005886">
    <property type="term" value="C:plasma membrane"/>
    <property type="evidence" value="ECO:0007669"/>
    <property type="project" value="UniProtKB-SubCell"/>
</dbReference>
<reference evidence="7 8" key="1">
    <citation type="submission" date="2019-09" db="EMBL/GenBank/DDBJ databases">
        <authorList>
            <person name="Cremers G."/>
        </authorList>
    </citation>
    <scope>NUCLEOTIDE SEQUENCE [LARGE SCALE GENOMIC DNA]</scope>
    <source>
        <strain evidence="7">4A</strain>
    </source>
</reference>
<dbReference type="GO" id="GO:0005436">
    <property type="term" value="F:sodium:phosphate symporter activity"/>
    <property type="evidence" value="ECO:0007669"/>
    <property type="project" value="InterPro"/>
</dbReference>
<evidence type="ECO:0000256" key="3">
    <source>
        <dbReference type="ARBA" id="ARBA00022692"/>
    </source>
</evidence>
<keyword evidence="8" id="KW-1185">Reference proteome</keyword>
<feature type="transmembrane region" description="Helical" evidence="6">
    <location>
        <begin position="134"/>
        <end position="153"/>
    </location>
</feature>
<dbReference type="InterPro" id="IPR003841">
    <property type="entry name" value="Na/Pi_transpt"/>
</dbReference>
<feature type="transmembrane region" description="Helical" evidence="6">
    <location>
        <begin position="287"/>
        <end position="308"/>
    </location>
</feature>
<dbReference type="Gene3D" id="1.20.58.220">
    <property type="entry name" value="Phosphate transport system protein phou homolog 2, domain 2"/>
    <property type="match status" value="1"/>
</dbReference>
<evidence type="ECO:0000256" key="6">
    <source>
        <dbReference type="SAM" id="Phobius"/>
    </source>
</evidence>
<dbReference type="AlphaFoldDB" id="A0A5E6MEE4"/>
<dbReference type="PANTHER" id="PTHR10010">
    <property type="entry name" value="SOLUTE CARRIER FAMILY 34 SODIUM PHOSPHATE , MEMBER 2-RELATED"/>
    <property type="match status" value="1"/>
</dbReference>
<protein>
    <recommendedName>
        <fullName evidence="9">Phosphate:Na+ symporter</fullName>
    </recommendedName>
</protein>
<comment type="subcellular location">
    <subcellularLocation>
        <location evidence="1">Cell membrane</location>
        <topology evidence="1">Multi-pass membrane protein</topology>
    </subcellularLocation>
</comment>
<feature type="transmembrane region" description="Helical" evidence="6">
    <location>
        <begin position="6"/>
        <end position="24"/>
    </location>
</feature>
<dbReference type="GO" id="GO:0044341">
    <property type="term" value="P:sodium-dependent phosphate transport"/>
    <property type="evidence" value="ECO:0007669"/>
    <property type="project" value="InterPro"/>
</dbReference>
<dbReference type="SUPFAM" id="SSF109755">
    <property type="entry name" value="PhoU-like"/>
    <property type="match status" value="1"/>
</dbReference>
<dbReference type="Pfam" id="PF02690">
    <property type="entry name" value="Na_Pi_cotrans"/>
    <property type="match status" value="2"/>
</dbReference>
<dbReference type="RefSeq" id="WP_142660233.1">
    <property type="nucleotide sequence ID" value="NZ_CABFVA020000073.1"/>
</dbReference>
<dbReference type="Proteomes" id="UP000334923">
    <property type="component" value="Unassembled WGS sequence"/>
</dbReference>
<evidence type="ECO:0000256" key="1">
    <source>
        <dbReference type="ARBA" id="ARBA00004651"/>
    </source>
</evidence>
<feature type="transmembrane region" description="Helical" evidence="6">
    <location>
        <begin position="102"/>
        <end position="122"/>
    </location>
</feature>
<organism evidence="7 8">
    <name type="scientific">Methylacidimicrobium tartarophylax</name>
    <dbReference type="NCBI Taxonomy" id="1041768"/>
    <lineage>
        <taxon>Bacteria</taxon>
        <taxon>Pseudomonadati</taxon>
        <taxon>Verrucomicrobiota</taxon>
        <taxon>Methylacidimicrobium</taxon>
    </lineage>
</organism>
<feature type="transmembrane region" description="Helical" evidence="6">
    <location>
        <begin position="44"/>
        <end position="62"/>
    </location>
</feature>